<evidence type="ECO:0000259" key="3">
    <source>
        <dbReference type="Pfam" id="PF00501"/>
    </source>
</evidence>
<evidence type="ECO:0008006" key="7">
    <source>
        <dbReference type="Google" id="ProtNLM"/>
    </source>
</evidence>
<proteinExistence type="predicted"/>
<gene>
    <name evidence="5" type="ORF">EUX98_g1995</name>
</gene>
<feature type="domain" description="Thioester reductase (TE)" evidence="4">
    <location>
        <begin position="601"/>
        <end position="840"/>
    </location>
</feature>
<comment type="caution">
    <text evidence="5">The sequence shown here is derived from an EMBL/GenBank/DDBJ whole genome shotgun (WGS) entry which is preliminary data.</text>
</comment>
<dbReference type="Proteomes" id="UP000308730">
    <property type="component" value="Unassembled WGS sequence"/>
</dbReference>
<organism evidence="5 6">
    <name type="scientific">Antrodiella citrinella</name>
    <dbReference type="NCBI Taxonomy" id="2447956"/>
    <lineage>
        <taxon>Eukaryota</taxon>
        <taxon>Fungi</taxon>
        <taxon>Dikarya</taxon>
        <taxon>Basidiomycota</taxon>
        <taxon>Agaricomycotina</taxon>
        <taxon>Agaricomycetes</taxon>
        <taxon>Polyporales</taxon>
        <taxon>Steccherinaceae</taxon>
        <taxon>Antrodiella</taxon>
    </lineage>
</organism>
<dbReference type="Pfam" id="PF23562">
    <property type="entry name" value="AMP-binding_C_3"/>
    <property type="match status" value="1"/>
</dbReference>
<dbReference type="EMBL" id="SGPM01000027">
    <property type="protein sequence ID" value="THH32206.1"/>
    <property type="molecule type" value="Genomic_DNA"/>
</dbReference>
<dbReference type="SUPFAM" id="SSF51735">
    <property type="entry name" value="NAD(P)-binding Rossmann-fold domains"/>
    <property type="match status" value="1"/>
</dbReference>
<dbReference type="InterPro" id="IPR051414">
    <property type="entry name" value="Adenylate-forming_Reductase"/>
</dbReference>
<evidence type="ECO:0000259" key="4">
    <source>
        <dbReference type="Pfam" id="PF07993"/>
    </source>
</evidence>
<dbReference type="InterPro" id="IPR000873">
    <property type="entry name" value="AMP-dep_synth/lig_dom"/>
</dbReference>
<dbReference type="InterPro" id="IPR036736">
    <property type="entry name" value="ACP-like_sf"/>
</dbReference>
<dbReference type="Pfam" id="PF00501">
    <property type="entry name" value="AMP-binding"/>
    <property type="match status" value="1"/>
</dbReference>
<dbReference type="Pfam" id="PF07993">
    <property type="entry name" value="NAD_binding_4"/>
    <property type="match status" value="1"/>
</dbReference>
<reference evidence="5 6" key="1">
    <citation type="submission" date="2019-02" db="EMBL/GenBank/DDBJ databases">
        <title>Genome sequencing of the rare red list fungi Antrodiella citrinella (Flaviporus citrinellus).</title>
        <authorList>
            <person name="Buettner E."/>
            <person name="Kellner H."/>
        </authorList>
    </citation>
    <scope>NUCLEOTIDE SEQUENCE [LARGE SCALE GENOMIC DNA]</scope>
    <source>
        <strain evidence="5 6">DSM 108506</strain>
    </source>
</reference>
<dbReference type="Gene3D" id="3.40.50.12780">
    <property type="entry name" value="N-terminal domain of ligase-like"/>
    <property type="match status" value="1"/>
</dbReference>
<keyword evidence="1" id="KW-0596">Phosphopantetheine</keyword>
<keyword evidence="6" id="KW-1185">Reference proteome</keyword>
<accession>A0A4S4N048</accession>
<dbReference type="Gene3D" id="1.10.1200.10">
    <property type="entry name" value="ACP-like"/>
    <property type="match status" value="1"/>
</dbReference>
<dbReference type="PANTHER" id="PTHR43439">
    <property type="entry name" value="PHENYLACETATE-COENZYME A LIGASE"/>
    <property type="match status" value="1"/>
</dbReference>
<dbReference type="InterPro" id="IPR013120">
    <property type="entry name" value="FAR_NAD-bd"/>
</dbReference>
<keyword evidence="2" id="KW-0597">Phosphoprotein</keyword>
<dbReference type="Gene3D" id="3.40.50.720">
    <property type="entry name" value="NAD(P)-binding Rossmann-like Domain"/>
    <property type="match status" value="1"/>
</dbReference>
<dbReference type="InterPro" id="IPR036291">
    <property type="entry name" value="NAD(P)-bd_dom_sf"/>
</dbReference>
<dbReference type="AlphaFoldDB" id="A0A4S4N048"/>
<name>A0A4S4N048_9APHY</name>
<protein>
    <recommendedName>
        <fullName evidence="7">Polyketide synthase phosphopantetheine-binding domain-containing protein</fullName>
    </recommendedName>
</protein>
<evidence type="ECO:0000256" key="1">
    <source>
        <dbReference type="ARBA" id="ARBA00022450"/>
    </source>
</evidence>
<dbReference type="PANTHER" id="PTHR43439:SF2">
    <property type="entry name" value="ENZYME, PUTATIVE (JCVI)-RELATED"/>
    <property type="match status" value="1"/>
</dbReference>
<evidence type="ECO:0000313" key="6">
    <source>
        <dbReference type="Proteomes" id="UP000308730"/>
    </source>
</evidence>
<dbReference type="OrthoDB" id="429813at2759"/>
<sequence length="978" mass="106860">MGVARLGYGVFFISPRNSAAAVTHLLSKTGAVHVLVGPEKSSGDLAEAALKSLQESSLTPPTCSTMPSFETLYPTEPESEFIFLPPVQFNMDSPAMLTHTSGSTAFPKPLMFTQYRLLVLCLAPFFGVMDKTGLRLSTHSIPMFHGMGMSVIAWAASSGLTITNFKPRSPATSIAAESVIQSASATNSDIVFCVPMFVEEWARNPEDLERLRKMKGILFGGGPMSQQVGNFLTDSGVPVYNTYGIGECGIMSPLFPKHSARDWDAFEFTANIKPHFVYDEETGYFQVFILPNPYHVPNVLNATIDGGPAYNTNDWLKPHPTIPGYWQIVDRVDNQIIHSTGEKTNPGPLETILVHDWHVKAAVMFGRGKFNAGIIVDPHPQYAFDPVDTEKLATFRNAIWPSVEKMNDFAPQHSRIFKEMILVSSPNKPFEYTAKFSARRQAIIAAYDPEIEALYATVDETTQPDLSAPSSWEMGETLEFVRTIVNKVLKTSAADGDDIFHQGCDSLQATWIRNSLIHALKETSKADVRTISSGFVYQHPTIDKLAEVVFNIAISAYPPAVTTKESKVHAMQDLVKKYTTNFSEHFSQGDAVTPSQDTILLTGSTGGLGASLLAKLVECPQVARIYAVNRESQDTATLSDRQKLVLQERGYGPDIVDSPKLILLEADISVASFGIPKETYDEICKSVTHIIHNAYRVDWNISLSSFEPSVRAVRNLVDLALSSPLLSPPRVIFMSSIAVVRSERSADPIKEDFMSPESAVENGYSESKWVCERLLQAAATETSLRPVVVRAGQVAGSPSGAWNTSEWLPSLVKSSVHLNALPSTDKEVSWIPADAAAQAIIDARNASGPVLHLVHPQSVPASTVLSVFSETLSLPLIPFAEWVERLQKSSQDCGSGNQEEILNKNPALKLLGFFVDGVSATNVEAFGAIRMDTSQAVAEVESLQEERLAQLSADDARGWLSYWKSIGFLDDNVTGGSG</sequence>
<feature type="domain" description="AMP-dependent synthetase/ligase" evidence="3">
    <location>
        <begin position="1"/>
        <end position="254"/>
    </location>
</feature>
<evidence type="ECO:0000256" key="2">
    <source>
        <dbReference type="ARBA" id="ARBA00022553"/>
    </source>
</evidence>
<evidence type="ECO:0000313" key="5">
    <source>
        <dbReference type="EMBL" id="THH32206.1"/>
    </source>
</evidence>
<dbReference type="SUPFAM" id="SSF56801">
    <property type="entry name" value="Acetyl-CoA synthetase-like"/>
    <property type="match status" value="1"/>
</dbReference>
<dbReference type="InterPro" id="IPR042099">
    <property type="entry name" value="ANL_N_sf"/>
</dbReference>